<dbReference type="EMBL" id="SSTE01000109">
    <property type="protein sequence ID" value="KAA0068175.1"/>
    <property type="molecule type" value="Genomic_DNA"/>
</dbReference>
<organism evidence="2 4">
    <name type="scientific">Cucumis melo var. makuwa</name>
    <name type="common">Oriental melon</name>
    <dbReference type="NCBI Taxonomy" id="1194695"/>
    <lineage>
        <taxon>Eukaryota</taxon>
        <taxon>Viridiplantae</taxon>
        <taxon>Streptophyta</taxon>
        <taxon>Embryophyta</taxon>
        <taxon>Tracheophyta</taxon>
        <taxon>Spermatophyta</taxon>
        <taxon>Magnoliopsida</taxon>
        <taxon>eudicotyledons</taxon>
        <taxon>Gunneridae</taxon>
        <taxon>Pentapetalae</taxon>
        <taxon>rosids</taxon>
        <taxon>fabids</taxon>
        <taxon>Cucurbitales</taxon>
        <taxon>Cucurbitaceae</taxon>
        <taxon>Benincaseae</taxon>
        <taxon>Cucumis</taxon>
    </lineage>
</organism>
<evidence type="ECO:0000313" key="1">
    <source>
        <dbReference type="EMBL" id="KAA0068175.1"/>
    </source>
</evidence>
<reference evidence="3 4" key="1">
    <citation type="submission" date="2019-08" db="EMBL/GenBank/DDBJ databases">
        <title>Draft genome sequences of two oriental melons (Cucumis melo L. var makuwa).</title>
        <authorList>
            <person name="Kwon S.-Y."/>
        </authorList>
    </citation>
    <scope>NUCLEOTIDE SEQUENCE [LARGE SCALE GENOMIC DNA]</scope>
    <source>
        <strain evidence="4">cv. Chang Bougi</strain>
        <strain evidence="3">cv. SW 3</strain>
        <tissue evidence="2">Leaf</tissue>
    </source>
</reference>
<dbReference type="Proteomes" id="UP000321947">
    <property type="component" value="Unassembled WGS sequence"/>
</dbReference>
<comment type="caution">
    <text evidence="2">The sequence shown here is derived from an EMBL/GenBank/DDBJ whole genome shotgun (WGS) entry which is preliminary data.</text>
</comment>
<name>A0A5D3DC01_CUCMM</name>
<sequence length="194" mass="21341">MIGDPTSTKGRSGIFHQIHYSSKSDRTTSSCFTVIDPILLGDDRAFAIKSTILVEAIGRLRCASPSTIQLLLGDDRAFTVKSTALIGAIRHLHRASQSTIQLLLGDDRAFDIRSIVLIHRLNRSDWTSLPCFAVSDLTSIDGQSGIYRQIHRPSRSNQTYWRDRGEAAPSSLFGEMRGGRAASALVKPKVFKLA</sequence>
<evidence type="ECO:0000313" key="3">
    <source>
        <dbReference type="Proteomes" id="UP000321393"/>
    </source>
</evidence>
<gene>
    <name evidence="2" type="ORF">E5676_scaffold392G00610</name>
    <name evidence="1" type="ORF">E6C27_scaffold238G001440</name>
</gene>
<evidence type="ECO:0000313" key="2">
    <source>
        <dbReference type="EMBL" id="TYK21095.1"/>
    </source>
</evidence>
<evidence type="ECO:0000313" key="4">
    <source>
        <dbReference type="Proteomes" id="UP000321947"/>
    </source>
</evidence>
<dbReference type="EMBL" id="SSTD01005932">
    <property type="protein sequence ID" value="TYK21095.1"/>
    <property type="molecule type" value="Genomic_DNA"/>
</dbReference>
<dbReference type="AlphaFoldDB" id="A0A5D3DC01"/>
<proteinExistence type="predicted"/>
<protein>
    <submittedName>
        <fullName evidence="2">Uncharacterized protein</fullName>
    </submittedName>
</protein>
<accession>A0A5D3DC01</accession>
<dbReference type="Proteomes" id="UP000321393">
    <property type="component" value="Unassembled WGS sequence"/>
</dbReference>